<comment type="caution">
    <text evidence="1">The sequence shown here is derived from an EMBL/GenBank/DDBJ whole genome shotgun (WGS) entry which is preliminary data.</text>
</comment>
<dbReference type="RefSeq" id="WP_358702802.1">
    <property type="nucleotide sequence ID" value="NZ_JBFACG010000007.1"/>
</dbReference>
<reference evidence="1 2" key="1">
    <citation type="submission" date="2024-11" db="EMBL/GenBank/DDBJ databases">
        <title>The Natural Products Discovery Center: Release of the First 8490 Sequenced Strains for Exploring Actinobacteria Biosynthetic Diversity.</title>
        <authorList>
            <person name="Kalkreuter E."/>
            <person name="Kautsar S.A."/>
            <person name="Yang D."/>
            <person name="Bader C.D."/>
            <person name="Teijaro C.N."/>
            <person name="Fluegel L."/>
            <person name="Davis C.M."/>
            <person name="Simpson J.R."/>
            <person name="Lauterbach L."/>
            <person name="Steele A.D."/>
            <person name="Gui C."/>
            <person name="Meng S."/>
            <person name="Li G."/>
            <person name="Viehrig K."/>
            <person name="Ye F."/>
            <person name="Su P."/>
            <person name="Kiefer A.F."/>
            <person name="Nichols A."/>
            <person name="Cepeda A.J."/>
            <person name="Yan W."/>
            <person name="Fan B."/>
            <person name="Jiang Y."/>
            <person name="Adhikari A."/>
            <person name="Zheng C.-J."/>
            <person name="Schuster L."/>
            <person name="Cowan T.M."/>
            <person name="Smanski M.J."/>
            <person name="Chevrette M.G."/>
            <person name="De Carvalho L.P.S."/>
            <person name="Shen B."/>
        </authorList>
    </citation>
    <scope>NUCLEOTIDE SEQUENCE [LARGE SCALE GENOMIC DNA]</scope>
    <source>
        <strain evidence="1 2">NPDC020863</strain>
    </source>
</reference>
<evidence type="ECO:0000313" key="2">
    <source>
        <dbReference type="Proteomes" id="UP001620295"/>
    </source>
</evidence>
<proteinExistence type="predicted"/>
<organism evidence="1 2">
    <name type="scientific">Streptomyces milbemycinicus</name>
    <dbReference type="NCBI Taxonomy" id="476552"/>
    <lineage>
        <taxon>Bacteria</taxon>
        <taxon>Bacillati</taxon>
        <taxon>Actinomycetota</taxon>
        <taxon>Actinomycetes</taxon>
        <taxon>Kitasatosporales</taxon>
        <taxon>Streptomycetaceae</taxon>
        <taxon>Streptomyces</taxon>
    </lineage>
</organism>
<sequence length="245" mass="27809">MTWARETADAAVLDRTLAAYGGAGRWASAERIEAELSCGGLLFRWKRGSAGTFDRMHITAEVARQRIRFHGFDGPLDGVLEGHEVRLERDGAVVARRVDARAAFPGGRRLLRWDSLDMMYFLGYALWNYLAFPALLRREDMSWRADGPDALLARFPEHLATHCPQQRFRLDPATGLVTEHEYTAEVFGRSWAHACHLTSEYRDADGVPYASRRRVMPRRPRAGGAMPRPVLIWADIHDYALTKTR</sequence>
<protein>
    <submittedName>
        <fullName evidence="1">Uncharacterized protein</fullName>
    </submittedName>
</protein>
<name>A0ABW8LH35_9ACTN</name>
<evidence type="ECO:0000313" key="1">
    <source>
        <dbReference type="EMBL" id="MFK4264838.1"/>
    </source>
</evidence>
<gene>
    <name evidence="1" type="ORF">ACI2L5_07835</name>
</gene>
<keyword evidence="2" id="KW-1185">Reference proteome</keyword>
<dbReference type="EMBL" id="JBJDQH010000002">
    <property type="protein sequence ID" value="MFK4264838.1"/>
    <property type="molecule type" value="Genomic_DNA"/>
</dbReference>
<dbReference type="Proteomes" id="UP001620295">
    <property type="component" value="Unassembled WGS sequence"/>
</dbReference>
<accession>A0ABW8LH35</accession>